<feature type="domain" description="DUF403" evidence="1">
    <location>
        <begin position="508"/>
        <end position="827"/>
    </location>
</feature>
<dbReference type="EMBL" id="FQZU01000006">
    <property type="protein sequence ID" value="SHJ31149.1"/>
    <property type="molecule type" value="Genomic_DNA"/>
</dbReference>
<name>A0A1M6I9G0_9BACT</name>
<dbReference type="SUPFAM" id="SSF56059">
    <property type="entry name" value="Glutathione synthetase ATP-binding domain-like"/>
    <property type="match status" value="1"/>
</dbReference>
<evidence type="ECO:0000259" key="1">
    <source>
        <dbReference type="Pfam" id="PF04168"/>
    </source>
</evidence>
<dbReference type="RefSeq" id="WP_073474373.1">
    <property type="nucleotide sequence ID" value="NZ_FQZU01000006.1"/>
</dbReference>
<dbReference type="AlphaFoldDB" id="A0A1M6I9G0"/>
<reference evidence="4" key="1">
    <citation type="submission" date="2016-11" db="EMBL/GenBank/DDBJ databases">
        <authorList>
            <person name="Varghese N."/>
            <person name="Submissions S."/>
        </authorList>
    </citation>
    <scope>NUCLEOTIDE SEQUENCE [LARGE SCALE GENOMIC DNA]</scope>
    <source>
        <strain evidence="4">DSM 16219</strain>
    </source>
</reference>
<evidence type="ECO:0000259" key="2">
    <source>
        <dbReference type="Pfam" id="PF14403"/>
    </source>
</evidence>
<sequence>MESFERIFAGYTPLTSCYCEAFEPTGQPRQHWIKLVNMIDAMGPEKFFKRLGQVERMLVEHGATYNLFDDPQELDRPWELDLIPLIISAREWLFIKAGLEQRARLHCAIYKDLYSNQSLVNEGLIPPELVYANPGFLRVCTGMESSWSGAPIVFSMDLFRTAQGEWRVAGRRAQTPIGPGYALENRVIMSQVLSRIFHQNRIKRLAPFFIKLDESLKEAALFNKDDPSIVTLTPGPSSKTYFEHAYLSRYLGYPMVESGDLTIRDNKVYMKTLGGLEQVDVLFRWTDDRDSDPLALRGDPALGVSGLIHAVRTGALVVVNPIGAGVTESPAFAGYLPGLCRHLLGEDLLLRDASSLWCGDPMSLEQALAAPENYIFAHCFGGSGPSAIDKMDVKKSDWDALVEKIHTSPYQYIAYEKTGVSTAPTLDNGNVAPWRALSRFFVSADRDSIKVMPGGLGRVGSDSLSLLLTGGEDALSKDIWVISDKPVEQVSLLDRMEKTLEIKRGGDLPSRIADNLLWLGRYIERAENQVRLYRSMFKKLSSETPYMEMPEIPVLLKMAADRGFLSADKVLGRENLNLFEMQDEILEAVFDPQRPASLIAALGHVHRTAKSVRDRLSLDSWRVVMRLEHTLKKSDAEQWLQVSETFDLMTELLISLSAFSGLAMESITRGLGWRFMDMGRRIDRADHIIGVIKSALVEPVADQKASLEALLEILDSAMTYRSRYRTSLQVPPALDLLIADEVNPRSLAFQLAALTEHVDSLPRGNERKFSSPEEKAALRSLTAVRLWDLNGLCEPDSSGRRNRLEEVLSSVEAGLNDFAMHVTQHYLSRIPTTQHFTSLYPEGKQ</sequence>
<gene>
    <name evidence="3" type="ORF">SAMN02745216_01399</name>
</gene>
<dbReference type="Pfam" id="PF04168">
    <property type="entry name" value="Alpha-E"/>
    <property type="match status" value="1"/>
</dbReference>
<feature type="domain" description="Circularly permuted ATP-grasp type 2" evidence="2">
    <location>
        <begin position="84"/>
        <end position="459"/>
    </location>
</feature>
<evidence type="ECO:0000313" key="3">
    <source>
        <dbReference type="EMBL" id="SHJ31149.1"/>
    </source>
</evidence>
<proteinExistence type="predicted"/>
<dbReference type="OrthoDB" id="9804079at2"/>
<dbReference type="STRING" id="1121393.SAMN02745216_01399"/>
<dbReference type="InterPro" id="IPR025841">
    <property type="entry name" value="CP_ATPgrasp_2"/>
</dbReference>
<accession>A0A1M6I9G0</accession>
<dbReference type="Proteomes" id="UP000183994">
    <property type="component" value="Unassembled WGS sequence"/>
</dbReference>
<dbReference type="PANTHER" id="PTHR34595">
    <property type="entry name" value="BLR5612 PROTEIN"/>
    <property type="match status" value="1"/>
</dbReference>
<dbReference type="InterPro" id="IPR051680">
    <property type="entry name" value="ATP-dep_Glu-Cys_Ligase-2"/>
</dbReference>
<keyword evidence="4" id="KW-1185">Reference proteome</keyword>
<dbReference type="PANTHER" id="PTHR34595:SF2">
    <property type="entry name" value="BLR2978 PROTEIN"/>
    <property type="match status" value="1"/>
</dbReference>
<dbReference type="Gene3D" id="3.40.50.11290">
    <property type="match status" value="1"/>
</dbReference>
<evidence type="ECO:0000313" key="4">
    <source>
        <dbReference type="Proteomes" id="UP000183994"/>
    </source>
</evidence>
<organism evidence="3 4">
    <name type="scientific">Desulfatibacillum alkenivorans DSM 16219</name>
    <dbReference type="NCBI Taxonomy" id="1121393"/>
    <lineage>
        <taxon>Bacteria</taxon>
        <taxon>Pseudomonadati</taxon>
        <taxon>Thermodesulfobacteriota</taxon>
        <taxon>Desulfobacteria</taxon>
        <taxon>Desulfobacterales</taxon>
        <taxon>Desulfatibacillaceae</taxon>
        <taxon>Desulfatibacillum</taxon>
    </lineage>
</organism>
<protein>
    <submittedName>
        <fullName evidence="3">Uncharacterized conserved protein, circularly permuted ATPgrasp superfamily</fullName>
    </submittedName>
</protein>
<dbReference type="InterPro" id="IPR007296">
    <property type="entry name" value="DUF403"/>
</dbReference>
<dbReference type="Pfam" id="PF14403">
    <property type="entry name" value="CP_ATPgrasp_2"/>
    <property type="match status" value="1"/>
</dbReference>